<keyword evidence="7" id="KW-0675">Receptor</keyword>
<dbReference type="PRINTS" id="PR00237">
    <property type="entry name" value="GPCRRHODOPSN"/>
</dbReference>
<keyword evidence="6 10" id="KW-0472">Membrane</keyword>
<feature type="transmembrane region" description="Helical" evidence="10">
    <location>
        <begin position="230"/>
        <end position="248"/>
    </location>
</feature>
<dbReference type="WBParaSite" id="ASIM_0001570101-mRNA-1">
    <property type="protein sequence ID" value="ASIM_0001570101-mRNA-1"/>
    <property type="gene ID" value="ASIM_0001570101"/>
</dbReference>
<feature type="transmembrane region" description="Helical" evidence="10">
    <location>
        <begin position="268"/>
        <end position="288"/>
    </location>
</feature>
<name>A0A0M3K410_ANISI</name>
<evidence type="ECO:0000259" key="11">
    <source>
        <dbReference type="PROSITE" id="PS50262"/>
    </source>
</evidence>
<keyword evidence="8" id="KW-0807">Transducer</keyword>
<dbReference type="GO" id="GO:0016020">
    <property type="term" value="C:membrane"/>
    <property type="evidence" value="ECO:0007669"/>
    <property type="project" value="UniProtKB-SubCell"/>
</dbReference>
<sequence>LLYGLVCSFGALANLLVLIAFLRTSHLRNLRNYFIANLAVSDLLMCIVTAPVTLYLTLNLFWPFGNFACQTNAAAREVSCFLGIPRSTNTSYEQSRYRVLISKRLAATAPIICYCIVWLLSLFVAAPYFFAVIAEDVDMFEPWNQPHIGTMLAVCHRRRPQICLEKTWHRLPFSRRTYTLTVLAIQYLLPLTALAFGYSQIGSTIRRRVKASTTVDQQRRHIMMQRNRKALLLLLLLVLIYAIAWFPMNAYNVLNVLDVIEFSQYRYIFCHLVGMTSACMNPIMYGLLNDSFRSAFVSILRPFLRPCTKYTTVAAPPSHTYTFSLMGAQTMKPQIEEFRKTIASQKDADERTTLRTSKRSDKSKQEGVQV</sequence>
<dbReference type="PRINTS" id="PR01012">
    <property type="entry name" value="NRPEPTIDEYR"/>
</dbReference>
<feature type="transmembrane region" description="Helical" evidence="10">
    <location>
        <begin position="34"/>
        <end position="58"/>
    </location>
</feature>
<evidence type="ECO:0000256" key="8">
    <source>
        <dbReference type="ARBA" id="ARBA00023224"/>
    </source>
</evidence>
<feature type="region of interest" description="Disordered" evidence="9">
    <location>
        <begin position="345"/>
        <end position="370"/>
    </location>
</feature>
<dbReference type="InterPro" id="IPR000611">
    <property type="entry name" value="NPY_rcpt"/>
</dbReference>
<feature type="transmembrane region" description="Helical" evidence="10">
    <location>
        <begin position="178"/>
        <end position="198"/>
    </location>
</feature>
<dbReference type="Gene3D" id="1.20.1070.10">
    <property type="entry name" value="Rhodopsin 7-helix transmembrane proteins"/>
    <property type="match status" value="1"/>
</dbReference>
<dbReference type="SUPFAM" id="SSF81321">
    <property type="entry name" value="Family A G protein-coupled receptor-like"/>
    <property type="match status" value="1"/>
</dbReference>
<protein>
    <submittedName>
        <fullName evidence="12">Neuropeptide F receptor (inferred by orthology to a D. melanogaster protein)</fullName>
    </submittedName>
</protein>
<comment type="similarity">
    <text evidence="2">Belongs to the G-protein coupled receptor 1 family.</text>
</comment>
<evidence type="ECO:0000256" key="5">
    <source>
        <dbReference type="ARBA" id="ARBA00023040"/>
    </source>
</evidence>
<keyword evidence="5" id="KW-0297">G-protein coupled receptor</keyword>
<dbReference type="PROSITE" id="PS50262">
    <property type="entry name" value="G_PROTEIN_RECEP_F1_2"/>
    <property type="match status" value="1"/>
</dbReference>
<reference evidence="12" key="1">
    <citation type="submission" date="2017-02" db="UniProtKB">
        <authorList>
            <consortium name="WormBaseParasite"/>
        </authorList>
    </citation>
    <scope>IDENTIFICATION</scope>
</reference>
<dbReference type="GO" id="GO:0004983">
    <property type="term" value="F:neuropeptide Y receptor activity"/>
    <property type="evidence" value="ECO:0007669"/>
    <property type="project" value="InterPro"/>
</dbReference>
<dbReference type="PANTHER" id="PTHR24235">
    <property type="entry name" value="NEUROPEPTIDE Y RECEPTOR"/>
    <property type="match status" value="1"/>
</dbReference>
<evidence type="ECO:0000256" key="6">
    <source>
        <dbReference type="ARBA" id="ARBA00023136"/>
    </source>
</evidence>
<evidence type="ECO:0000256" key="2">
    <source>
        <dbReference type="ARBA" id="ARBA00010663"/>
    </source>
</evidence>
<feature type="domain" description="G-protein coupled receptors family 1 profile" evidence="11">
    <location>
        <begin position="13"/>
        <end position="285"/>
    </location>
</feature>
<evidence type="ECO:0000256" key="9">
    <source>
        <dbReference type="SAM" id="MobiDB-lite"/>
    </source>
</evidence>
<evidence type="ECO:0000256" key="10">
    <source>
        <dbReference type="SAM" id="Phobius"/>
    </source>
</evidence>
<evidence type="ECO:0000256" key="3">
    <source>
        <dbReference type="ARBA" id="ARBA00022692"/>
    </source>
</evidence>
<accession>A0A0M3K410</accession>
<evidence type="ECO:0000313" key="12">
    <source>
        <dbReference type="WBParaSite" id="ASIM_0001570101-mRNA-1"/>
    </source>
</evidence>
<evidence type="ECO:0000256" key="1">
    <source>
        <dbReference type="ARBA" id="ARBA00004141"/>
    </source>
</evidence>
<keyword evidence="3 10" id="KW-0812">Transmembrane</keyword>
<dbReference type="InterPro" id="IPR000276">
    <property type="entry name" value="GPCR_Rhodpsn"/>
</dbReference>
<organism evidence="12">
    <name type="scientific">Anisakis simplex</name>
    <name type="common">Herring worm</name>
    <dbReference type="NCBI Taxonomy" id="6269"/>
    <lineage>
        <taxon>Eukaryota</taxon>
        <taxon>Metazoa</taxon>
        <taxon>Ecdysozoa</taxon>
        <taxon>Nematoda</taxon>
        <taxon>Chromadorea</taxon>
        <taxon>Rhabditida</taxon>
        <taxon>Spirurina</taxon>
        <taxon>Ascaridomorpha</taxon>
        <taxon>Ascaridoidea</taxon>
        <taxon>Anisakidae</taxon>
        <taxon>Anisakis</taxon>
        <taxon>Anisakis simplex complex</taxon>
    </lineage>
</organism>
<dbReference type="AlphaFoldDB" id="A0A0M3K410"/>
<dbReference type="InterPro" id="IPR017452">
    <property type="entry name" value="GPCR_Rhodpsn_7TM"/>
</dbReference>
<proteinExistence type="inferred from homology"/>
<feature type="transmembrane region" description="Helical" evidence="10">
    <location>
        <begin position="105"/>
        <end position="130"/>
    </location>
</feature>
<keyword evidence="4 10" id="KW-1133">Transmembrane helix</keyword>
<comment type="subcellular location">
    <subcellularLocation>
        <location evidence="1">Membrane</location>
        <topology evidence="1">Multi-pass membrane protein</topology>
    </subcellularLocation>
</comment>
<evidence type="ECO:0000256" key="7">
    <source>
        <dbReference type="ARBA" id="ARBA00023170"/>
    </source>
</evidence>
<feature type="transmembrane region" description="Helical" evidence="10">
    <location>
        <begin position="6"/>
        <end position="22"/>
    </location>
</feature>
<dbReference type="Pfam" id="PF00001">
    <property type="entry name" value="7tm_1"/>
    <property type="match status" value="1"/>
</dbReference>
<dbReference type="PANTHER" id="PTHR24235:SF1">
    <property type="entry name" value="G-PROTEIN COUPLED RECEPTORS FAMILY 1 PROFILE DOMAIN-CONTAINING PROTEIN"/>
    <property type="match status" value="1"/>
</dbReference>
<evidence type="ECO:0000256" key="4">
    <source>
        <dbReference type="ARBA" id="ARBA00022989"/>
    </source>
</evidence>